<dbReference type="PANTHER" id="PTHR18063:SF6">
    <property type="entry name" value="UBIQUITIN CARBOXYL-TERMINAL HYDROLASE"/>
    <property type="match status" value="1"/>
</dbReference>
<feature type="domain" description="MINDY deubiquitinase" evidence="2">
    <location>
        <begin position="12"/>
        <end position="239"/>
    </location>
</feature>
<dbReference type="EMBL" id="JAPFFF010000002">
    <property type="protein sequence ID" value="KAK8896294.1"/>
    <property type="molecule type" value="Genomic_DNA"/>
</dbReference>
<protein>
    <submittedName>
        <fullName evidence="3">Ubiquitin carboxyl-terminal hydrolase MINDY-2</fullName>
    </submittedName>
</protein>
<accession>A0ABR2KYU3</accession>
<dbReference type="InterPro" id="IPR007518">
    <property type="entry name" value="MINDY"/>
</dbReference>
<keyword evidence="4" id="KW-1185">Reference proteome</keyword>
<dbReference type="GO" id="GO:0016787">
    <property type="term" value="F:hydrolase activity"/>
    <property type="evidence" value="ECO:0007669"/>
    <property type="project" value="UniProtKB-KW"/>
</dbReference>
<organism evidence="3 4">
    <name type="scientific">Tritrichomonas musculus</name>
    <dbReference type="NCBI Taxonomy" id="1915356"/>
    <lineage>
        <taxon>Eukaryota</taxon>
        <taxon>Metamonada</taxon>
        <taxon>Parabasalia</taxon>
        <taxon>Tritrichomonadida</taxon>
        <taxon>Tritrichomonadidae</taxon>
        <taxon>Tritrichomonas</taxon>
    </lineage>
</organism>
<feature type="compositionally biased region" description="Basic and acidic residues" evidence="1">
    <location>
        <begin position="273"/>
        <end position="285"/>
    </location>
</feature>
<feature type="compositionally biased region" description="Polar residues" evidence="1">
    <location>
        <begin position="289"/>
        <end position="301"/>
    </location>
</feature>
<evidence type="ECO:0000313" key="4">
    <source>
        <dbReference type="Proteomes" id="UP001470230"/>
    </source>
</evidence>
<evidence type="ECO:0000313" key="3">
    <source>
        <dbReference type="EMBL" id="KAK8896294.1"/>
    </source>
</evidence>
<gene>
    <name evidence="3" type="ORF">M9Y10_014192</name>
</gene>
<comment type="caution">
    <text evidence="3">The sequence shown here is derived from an EMBL/GenBank/DDBJ whole genome shotgun (WGS) entry which is preliminary data.</text>
</comment>
<name>A0ABR2KYU3_9EUKA</name>
<evidence type="ECO:0000256" key="1">
    <source>
        <dbReference type="SAM" id="MobiDB-lite"/>
    </source>
</evidence>
<reference evidence="3 4" key="1">
    <citation type="submission" date="2024-04" db="EMBL/GenBank/DDBJ databases">
        <title>Tritrichomonas musculus Genome.</title>
        <authorList>
            <person name="Alves-Ferreira E."/>
            <person name="Grigg M."/>
            <person name="Lorenzi H."/>
            <person name="Galac M."/>
        </authorList>
    </citation>
    <scope>NUCLEOTIDE SEQUENCE [LARGE SCALE GENOMIC DNA]</scope>
    <source>
        <strain evidence="3 4">EAF2021</strain>
    </source>
</reference>
<dbReference type="Pfam" id="PF04424">
    <property type="entry name" value="MINDY_DUB"/>
    <property type="match status" value="1"/>
</dbReference>
<feature type="region of interest" description="Disordered" evidence="1">
    <location>
        <begin position="265"/>
        <end position="301"/>
    </location>
</feature>
<dbReference type="PANTHER" id="PTHR18063">
    <property type="entry name" value="NF-E2 INDUCIBLE PROTEIN"/>
    <property type="match status" value="1"/>
</dbReference>
<evidence type="ECO:0000259" key="2">
    <source>
        <dbReference type="Pfam" id="PF04424"/>
    </source>
</evidence>
<keyword evidence="3" id="KW-0378">Hydrolase</keyword>
<proteinExistence type="predicted"/>
<dbReference type="Proteomes" id="UP001470230">
    <property type="component" value="Unassembled WGS sequence"/>
</dbReference>
<dbReference type="InterPro" id="IPR033979">
    <property type="entry name" value="MINDY_domain"/>
</dbReference>
<sequence>MQAYSDETNVVFGTRNIFYRPMDKNIKILSQDFNGPCMLIAIVNALILKGEITLENSQYTLSSIVHILQKLNNKLPELDGLIYGYDINPFFTDCTKFKGYPDFLNLLNLKMVHSIVCDPILPMFQEISKYDYDAFQIQLCENENDEKDNLAVSKKKDFIKEWNEEVKKQTTKYGIQSIKKALQNNEIAIYFRANHYSVLLKFNNSVYCLLTDEGFNYTEYVWESIPDERGDSVFYDSNFNSLTEGSLENLIESVESLSFSKSQFSEANMTNDTEQKFKENDKSMKDMSYSGSSQEDLSKTNNLVDQQRNIEKMHEIEQSMNPQSNCIDHTFWENLEYTKPN</sequence>